<reference evidence="6 7" key="1">
    <citation type="submission" date="2014-07" db="EMBL/GenBank/DDBJ databases">
        <title>Comparative genomic insights into amoeba endosymbionts belonging to the families of Holosporaceae and Candidatus Midichloriaceae within Rickettsiales.</title>
        <authorList>
            <person name="Wang Z."/>
            <person name="Wu M."/>
        </authorList>
    </citation>
    <scope>NUCLEOTIDE SEQUENCE [LARGE SCALE GENOMIC DNA]</scope>
    <source>
        <strain evidence="6">PRA3</strain>
    </source>
</reference>
<protein>
    <recommendedName>
        <fullName evidence="5">DDE domain-containing protein</fullName>
    </recommendedName>
</protein>
<dbReference type="KEGG" id="paca:ID47_11370"/>
<dbReference type="GO" id="GO:0003677">
    <property type="term" value="F:DNA binding"/>
    <property type="evidence" value="ECO:0007669"/>
    <property type="project" value="UniProtKB-KW"/>
</dbReference>
<dbReference type="AlphaFoldDB" id="A0A077AX76"/>
<dbReference type="RefSeq" id="WP_038466451.1">
    <property type="nucleotide sequence ID" value="NZ_CP008941.1"/>
</dbReference>
<evidence type="ECO:0000313" key="6">
    <source>
        <dbReference type="EMBL" id="AIK97201.1"/>
    </source>
</evidence>
<dbReference type="Proteomes" id="UP000028926">
    <property type="component" value="Chromosome"/>
</dbReference>
<evidence type="ECO:0000256" key="3">
    <source>
        <dbReference type="ARBA" id="ARBA00023172"/>
    </source>
</evidence>
<dbReference type="SUPFAM" id="SSF53098">
    <property type="entry name" value="Ribonuclease H-like"/>
    <property type="match status" value="1"/>
</dbReference>
<dbReference type="InterPro" id="IPR047930">
    <property type="entry name" value="Transpos_IS6"/>
</dbReference>
<dbReference type="GO" id="GO:0006310">
    <property type="term" value="P:DNA recombination"/>
    <property type="evidence" value="ECO:0007669"/>
    <property type="project" value="UniProtKB-KW"/>
</dbReference>
<accession>A0A077AX76</accession>
<keyword evidence="2" id="KW-0238">DNA-binding</keyword>
<dbReference type="GO" id="GO:0032196">
    <property type="term" value="P:transposition"/>
    <property type="evidence" value="ECO:0007669"/>
    <property type="project" value="UniProtKB-KW"/>
</dbReference>
<dbReference type="HOGENOM" id="CLU_067322_1_2_5"/>
<sequence>MTDYYKGYRISKSFIGFAVRYYYRYKISLRDLSEMLQDRGLSVTYETIRNWCQTWGPVYARGIRQKRGSAYKDKWHIDEVRVKIKGEVFWLWRLIDSEGEEIDVLLQKRRNAKAAIRFLKRALKKLGMPPRVMVTDKLRSYKKAHRILLKSAEHRSHKRLNNRIENSHQPTREKERQMRGFKSLPSAQRFLSSMGAFLNLLKVGRYKQGAKEYRQRFIQSINIFNEIVTSYHHYAK</sequence>
<dbReference type="EMBL" id="CP008941">
    <property type="protein sequence ID" value="AIK97201.1"/>
    <property type="molecule type" value="Genomic_DNA"/>
</dbReference>
<keyword evidence="7" id="KW-1185">Reference proteome</keyword>
<feature type="domain" description="DDE" evidence="5">
    <location>
        <begin position="73"/>
        <end position="202"/>
    </location>
</feature>
<dbReference type="NCBIfam" id="NF033587">
    <property type="entry name" value="transpos_IS6"/>
    <property type="match status" value="1"/>
</dbReference>
<dbReference type="InterPro" id="IPR032874">
    <property type="entry name" value="DDE_dom"/>
</dbReference>
<dbReference type="OrthoDB" id="4315389at2"/>
<dbReference type="InterPro" id="IPR052183">
    <property type="entry name" value="IS_Transposase"/>
</dbReference>
<name>A0A077AX76_9PROT</name>
<dbReference type="Pfam" id="PF13610">
    <property type="entry name" value="DDE_Tnp_IS240"/>
    <property type="match status" value="1"/>
</dbReference>
<proteinExistence type="predicted"/>
<evidence type="ECO:0000313" key="7">
    <source>
        <dbReference type="Proteomes" id="UP000028926"/>
    </source>
</evidence>
<evidence type="ECO:0000256" key="2">
    <source>
        <dbReference type="ARBA" id="ARBA00023125"/>
    </source>
</evidence>
<organism evidence="6 7">
    <name type="scientific">Candidatus Odyssella acanthamoebae</name>
    <dbReference type="NCBI Taxonomy" id="91604"/>
    <lineage>
        <taxon>Bacteria</taxon>
        <taxon>Pseudomonadati</taxon>
        <taxon>Pseudomonadota</taxon>
        <taxon>Alphaproteobacteria</taxon>
        <taxon>Holosporales</taxon>
        <taxon>Candidatus Paracaedibacteraceae</taxon>
        <taxon>Candidatus Odyssella</taxon>
    </lineage>
</organism>
<dbReference type="eggNOG" id="COG3316">
    <property type="taxonomic scope" value="Bacteria"/>
</dbReference>
<keyword evidence="1" id="KW-0815">Transposition</keyword>
<evidence type="ECO:0000256" key="1">
    <source>
        <dbReference type="ARBA" id="ARBA00022578"/>
    </source>
</evidence>
<evidence type="ECO:0000259" key="5">
    <source>
        <dbReference type="Pfam" id="PF13610"/>
    </source>
</evidence>
<keyword evidence="3" id="KW-0233">DNA recombination</keyword>
<evidence type="ECO:0000256" key="4">
    <source>
        <dbReference type="SAM" id="MobiDB-lite"/>
    </source>
</evidence>
<dbReference type="PANTHER" id="PTHR35528">
    <property type="entry name" value="BLL1675 PROTEIN"/>
    <property type="match status" value="1"/>
</dbReference>
<dbReference type="PANTHER" id="PTHR35528:SF3">
    <property type="entry name" value="BLL1675 PROTEIN"/>
    <property type="match status" value="1"/>
</dbReference>
<feature type="region of interest" description="Disordered" evidence="4">
    <location>
        <begin position="158"/>
        <end position="179"/>
    </location>
</feature>
<dbReference type="InterPro" id="IPR012337">
    <property type="entry name" value="RNaseH-like_sf"/>
</dbReference>
<gene>
    <name evidence="6" type="ORF">ID47_11370</name>
</gene>